<accession>A0A0A7I0I8</accession>
<dbReference type="PROSITE" id="PS50977">
    <property type="entry name" value="HTH_TETR_2"/>
    <property type="match status" value="1"/>
</dbReference>
<dbReference type="OrthoDB" id="3196926at2"/>
<feature type="domain" description="HTH tetR-type" evidence="3">
    <location>
        <begin position="14"/>
        <end position="74"/>
    </location>
</feature>
<evidence type="ECO:0000256" key="1">
    <source>
        <dbReference type="ARBA" id="ARBA00023125"/>
    </source>
</evidence>
<evidence type="ECO:0000313" key="5">
    <source>
        <dbReference type="Proteomes" id="UP000030625"/>
    </source>
</evidence>
<dbReference type="KEGG" id="bka:AH68_00790"/>
<organism evidence="4 5">
    <name type="scientific">Bifidobacterium catenulatum PV20-2</name>
    <dbReference type="NCBI Taxonomy" id="1447716"/>
    <lineage>
        <taxon>Bacteria</taxon>
        <taxon>Bacillati</taxon>
        <taxon>Actinomycetota</taxon>
        <taxon>Actinomycetes</taxon>
        <taxon>Bifidobacteriales</taxon>
        <taxon>Bifidobacteriaceae</taxon>
        <taxon>Bifidobacterium</taxon>
    </lineage>
</organism>
<dbReference type="PRINTS" id="PR00455">
    <property type="entry name" value="HTHTETR"/>
</dbReference>
<dbReference type="SUPFAM" id="SSF46689">
    <property type="entry name" value="Homeodomain-like"/>
    <property type="match status" value="1"/>
</dbReference>
<dbReference type="InterPro" id="IPR001647">
    <property type="entry name" value="HTH_TetR"/>
</dbReference>
<name>A0A0A7I0I8_9BIFI</name>
<dbReference type="STRING" id="1447716.AH68_00790"/>
<feature type="DNA-binding region" description="H-T-H motif" evidence="2">
    <location>
        <begin position="37"/>
        <end position="56"/>
    </location>
</feature>
<evidence type="ECO:0000259" key="3">
    <source>
        <dbReference type="PROSITE" id="PS50977"/>
    </source>
</evidence>
<dbReference type="Proteomes" id="UP000030625">
    <property type="component" value="Chromosome"/>
</dbReference>
<gene>
    <name evidence="4" type="ORF">AH68_00790</name>
</gene>
<protein>
    <submittedName>
        <fullName evidence="4">AcrR family transcriptional regulator</fullName>
    </submittedName>
</protein>
<dbReference type="EMBL" id="CP007456">
    <property type="protein sequence ID" value="AIZ13793.1"/>
    <property type="molecule type" value="Genomic_DNA"/>
</dbReference>
<sequence>MDGQHNASAMTVGDARRAQIVRAAHEICLEKGFSKVTISDIAGRVGMTRSLFYHYFQDKDQVADAVLDDVIDEVITQLEQWNANREVGNISKALDDVVRLTRSLITDEGPFSQRMIEDGNAGLYIKFIDRVADRIAEYICNSTVRDFEKLHGMPITNEHETFYTLIVGLISLIRLHPDIEDTVIRQVAAQTLHLNEYM</sequence>
<dbReference type="GO" id="GO:0003677">
    <property type="term" value="F:DNA binding"/>
    <property type="evidence" value="ECO:0007669"/>
    <property type="project" value="UniProtKB-UniRule"/>
</dbReference>
<evidence type="ECO:0000256" key="2">
    <source>
        <dbReference type="PROSITE-ProRule" id="PRU00335"/>
    </source>
</evidence>
<proteinExistence type="predicted"/>
<dbReference type="PANTHER" id="PTHR43479">
    <property type="entry name" value="ACREF/ENVCD OPERON REPRESSOR-RELATED"/>
    <property type="match status" value="1"/>
</dbReference>
<dbReference type="AlphaFoldDB" id="A0A0A7I0I8"/>
<keyword evidence="1 2" id="KW-0238">DNA-binding</keyword>
<dbReference type="RefSeq" id="WP_039196738.1">
    <property type="nucleotide sequence ID" value="NZ_CP007456.1"/>
</dbReference>
<dbReference type="PANTHER" id="PTHR43479:SF11">
    <property type="entry name" value="ACREF_ENVCD OPERON REPRESSOR-RELATED"/>
    <property type="match status" value="1"/>
</dbReference>
<dbReference type="HOGENOM" id="CLU_097458_0_0_11"/>
<reference evidence="4 5" key="1">
    <citation type="journal article" date="2015" name="Genome Announc.">
        <title>Complete and Assembled Genome Sequence of Bifidobacterium kashiwanohense PV20-2, Isolated from the Feces of an Anemic Kenyan Infant.</title>
        <authorList>
            <person name="Vazquez-Gutierrez P."/>
            <person name="Lacroix C."/>
            <person name="Chassard C."/>
            <person name="Klumpp J."/>
            <person name="Jans C."/>
            <person name="Stevens M.J."/>
        </authorList>
    </citation>
    <scope>NUCLEOTIDE SEQUENCE [LARGE SCALE GENOMIC DNA]</scope>
    <source>
        <strain evidence="4 5">PV20-2</strain>
    </source>
</reference>
<dbReference type="InterPro" id="IPR050624">
    <property type="entry name" value="HTH-type_Tx_Regulator"/>
</dbReference>
<dbReference type="Pfam" id="PF00440">
    <property type="entry name" value="TetR_N"/>
    <property type="match status" value="1"/>
</dbReference>
<dbReference type="InterPro" id="IPR009057">
    <property type="entry name" value="Homeodomain-like_sf"/>
</dbReference>
<dbReference type="Gene3D" id="1.10.357.10">
    <property type="entry name" value="Tetracycline Repressor, domain 2"/>
    <property type="match status" value="1"/>
</dbReference>
<evidence type="ECO:0000313" key="4">
    <source>
        <dbReference type="EMBL" id="AIZ13793.1"/>
    </source>
</evidence>